<dbReference type="PANTHER" id="PTHR12460:SF0">
    <property type="entry name" value="CID DOMAIN-CONTAINING PROTEIN-RELATED"/>
    <property type="match status" value="1"/>
</dbReference>
<feature type="compositionally biased region" description="Polar residues" evidence="1">
    <location>
        <begin position="637"/>
        <end position="647"/>
    </location>
</feature>
<evidence type="ECO:0000313" key="4">
    <source>
        <dbReference type="EMBL" id="CAK4001659.1"/>
    </source>
</evidence>
<reference evidence="4" key="1">
    <citation type="submission" date="2023-11" db="EMBL/GenBank/DDBJ databases">
        <authorList>
            <person name="Alioto T."/>
            <person name="Alioto T."/>
            <person name="Gomez Garrido J."/>
        </authorList>
    </citation>
    <scope>NUCLEOTIDE SEQUENCE</scope>
</reference>
<feature type="region of interest" description="Disordered" evidence="1">
    <location>
        <begin position="613"/>
        <end position="730"/>
    </location>
</feature>
<sequence length="841" mass="91667">MAAAATTASAVNGHLTPPVRSDADADGPSKIETDFSANKRKREDDLSEASTAAANARDGQVQRDILHVLRSHDPDSSFLNHRFIDSLSHQNCPKKPRLSDPSNQTFTISTKLDHGSYTSLRQLKADADTVGEELVTEIRSKAKDRESTGNRTTVGELKQIQRIQMIQRLVREIVDRESQYDDAQTKDVGPKDAEPKEESSTPAVGHETADATAKAGTVLTLFGNAPTPKQLFSSSQMPPKAEGQGLIKSELLVEEMTLPNGISATKLMPVPSDHSTKLPLLEDVFPPPYNLPALNPPRTHKRSSTRDNKVTWEFKDSTVRNKKGGYTVQPQNAGSWLGYGGVDDSDSNSTREKRKERTRALSTSADTVERPSKALSEEAQAREEEALFRRAYSSFAPTYDDSNAPISTETKNLVWWHKVGNKRFNSVLAIDPALMDETERSSIPPPQEQASAQDEDFSRVVKDLDELDGLEPDPEPVKSKTAVDHVLREVSELLETLASHQRIRNATLASASAASRTPISPSPAVSSKVNKPDEPSEDEYSTYRSLQRELAYLILKLPPYAVAKLDGDQLAELGVSKLLKIQPRDIKGTMEEDHVARQARLSATATTNSITTLARSNSSAGQHYNTTAQRTPAIGQAANTRYGQQYGSRAPATAPAFQRQASNPQHYGTPTAAGPRPGYPQPNQWPRPGAQPAYGQPNGHQYYQRPQQTPTGYGHYGQQYQQTPQAQQRYNPQAYAQNRPAANAVAYQTNSAVQQQGFTRTVSPVKAAGYPAVSMAPAQTPRPIYPTGQPSSGRATPTGYPSQPHTPVNGFGPRQPPGIAPRPASSTPQPPPQPIQSNGNT</sequence>
<dbReference type="PANTHER" id="PTHR12460">
    <property type="entry name" value="CYCLIN-DEPENDENT KINASE INHIBITOR-RELATED PROTEIN"/>
    <property type="match status" value="1"/>
</dbReference>
<feature type="region of interest" description="Disordered" evidence="1">
    <location>
        <begin position="292"/>
        <end position="378"/>
    </location>
</feature>
<gene>
    <name evidence="4" type="ORF">LECACI_7A004193</name>
</gene>
<dbReference type="InterPro" id="IPR056687">
    <property type="entry name" value="DUF7785"/>
</dbReference>
<feature type="compositionally biased region" description="Low complexity" evidence="1">
    <location>
        <begin position="1"/>
        <end position="10"/>
    </location>
</feature>
<feature type="compositionally biased region" description="Low complexity" evidence="1">
    <location>
        <begin position="707"/>
        <end position="730"/>
    </location>
</feature>
<evidence type="ECO:0000259" key="3">
    <source>
        <dbReference type="Pfam" id="PF25289"/>
    </source>
</evidence>
<feature type="region of interest" description="Disordered" evidence="1">
    <location>
        <begin position="177"/>
        <end position="209"/>
    </location>
</feature>
<feature type="compositionally biased region" description="Basic and acidic residues" evidence="1">
    <location>
        <begin position="177"/>
        <end position="199"/>
    </location>
</feature>
<dbReference type="AlphaFoldDB" id="A0AAI9EAK1"/>
<keyword evidence="5" id="KW-1185">Reference proteome</keyword>
<dbReference type="EMBL" id="CAVMBE010000022">
    <property type="protein sequence ID" value="CAK4001659.1"/>
    <property type="molecule type" value="Genomic_DNA"/>
</dbReference>
<feature type="domain" description="DUF7785" evidence="2">
    <location>
        <begin position="481"/>
        <end position="580"/>
    </location>
</feature>
<protein>
    <submittedName>
        <fullName evidence="4">Uncharacterized protein</fullName>
    </submittedName>
</protein>
<dbReference type="Proteomes" id="UP001296104">
    <property type="component" value="Unassembled WGS sequence"/>
</dbReference>
<feature type="compositionally biased region" description="Basic and acidic residues" evidence="1">
    <location>
        <begin position="367"/>
        <end position="378"/>
    </location>
</feature>
<feature type="compositionally biased region" description="Polar residues" evidence="1">
    <location>
        <begin position="659"/>
        <end position="668"/>
    </location>
</feature>
<feature type="compositionally biased region" description="Polar residues" evidence="1">
    <location>
        <begin position="613"/>
        <end position="630"/>
    </location>
</feature>
<feature type="compositionally biased region" description="Basic and acidic residues" evidence="1">
    <location>
        <begin position="349"/>
        <end position="359"/>
    </location>
</feature>
<feature type="domain" description="DUF7877" evidence="3">
    <location>
        <begin position="60"/>
        <end position="167"/>
    </location>
</feature>
<feature type="region of interest" description="Disordered" evidence="1">
    <location>
        <begin position="774"/>
        <end position="841"/>
    </location>
</feature>
<accession>A0AAI9EAK1</accession>
<feature type="region of interest" description="Disordered" evidence="1">
    <location>
        <begin position="1"/>
        <end position="59"/>
    </location>
</feature>
<feature type="compositionally biased region" description="Basic and acidic residues" evidence="1">
    <location>
        <begin position="304"/>
        <end position="319"/>
    </location>
</feature>
<comment type="caution">
    <text evidence="4">The sequence shown here is derived from an EMBL/GenBank/DDBJ whole genome shotgun (WGS) entry which is preliminary data.</text>
</comment>
<organism evidence="4 5">
    <name type="scientific">Lecanosticta acicola</name>
    <dbReference type="NCBI Taxonomy" id="111012"/>
    <lineage>
        <taxon>Eukaryota</taxon>
        <taxon>Fungi</taxon>
        <taxon>Dikarya</taxon>
        <taxon>Ascomycota</taxon>
        <taxon>Pezizomycotina</taxon>
        <taxon>Dothideomycetes</taxon>
        <taxon>Dothideomycetidae</taxon>
        <taxon>Mycosphaerellales</taxon>
        <taxon>Mycosphaerellaceae</taxon>
        <taxon>Lecanosticta</taxon>
    </lineage>
</organism>
<dbReference type="Pfam" id="PF25009">
    <property type="entry name" value="DUF7785"/>
    <property type="match status" value="1"/>
</dbReference>
<feature type="region of interest" description="Disordered" evidence="1">
    <location>
        <begin position="509"/>
        <end position="542"/>
    </location>
</feature>
<evidence type="ECO:0000256" key="1">
    <source>
        <dbReference type="SAM" id="MobiDB-lite"/>
    </source>
</evidence>
<proteinExistence type="predicted"/>
<feature type="compositionally biased region" description="Polar residues" evidence="1">
    <location>
        <begin position="517"/>
        <end position="529"/>
    </location>
</feature>
<dbReference type="Pfam" id="PF25289">
    <property type="entry name" value="DUF7877"/>
    <property type="match status" value="1"/>
</dbReference>
<evidence type="ECO:0000313" key="5">
    <source>
        <dbReference type="Proteomes" id="UP001296104"/>
    </source>
</evidence>
<feature type="compositionally biased region" description="Polar residues" evidence="1">
    <location>
        <begin position="788"/>
        <end position="806"/>
    </location>
</feature>
<dbReference type="GO" id="GO:0031124">
    <property type="term" value="P:mRNA 3'-end processing"/>
    <property type="evidence" value="ECO:0007669"/>
    <property type="project" value="TreeGrafter"/>
</dbReference>
<dbReference type="InterPro" id="IPR057199">
    <property type="entry name" value="DUF7877"/>
</dbReference>
<evidence type="ECO:0000259" key="2">
    <source>
        <dbReference type="Pfam" id="PF25009"/>
    </source>
</evidence>
<feature type="compositionally biased region" description="Basic and acidic residues" evidence="1">
    <location>
        <begin position="21"/>
        <end position="33"/>
    </location>
</feature>
<name>A0AAI9EAK1_9PEZI</name>
<dbReference type="GO" id="GO:0000993">
    <property type="term" value="F:RNA polymerase II complex binding"/>
    <property type="evidence" value="ECO:0007669"/>
    <property type="project" value="TreeGrafter"/>
</dbReference>